<feature type="domain" description="Ribosomal RNA methyltransferase FtsJ" evidence="8">
    <location>
        <begin position="26"/>
        <end position="291"/>
    </location>
</feature>
<accession>A0AAN6U5B1</accession>
<evidence type="ECO:0000313" key="10">
    <source>
        <dbReference type="Proteomes" id="UP001302602"/>
    </source>
</evidence>
<organism evidence="9 10">
    <name type="scientific">Parathielavia appendiculata</name>
    <dbReference type="NCBI Taxonomy" id="2587402"/>
    <lineage>
        <taxon>Eukaryota</taxon>
        <taxon>Fungi</taxon>
        <taxon>Dikarya</taxon>
        <taxon>Ascomycota</taxon>
        <taxon>Pezizomycotina</taxon>
        <taxon>Sordariomycetes</taxon>
        <taxon>Sordariomycetidae</taxon>
        <taxon>Sordariales</taxon>
        <taxon>Chaetomiaceae</taxon>
        <taxon>Parathielavia</taxon>
    </lineage>
</organism>
<dbReference type="InterPro" id="IPR029063">
    <property type="entry name" value="SAM-dependent_MTases_sf"/>
</dbReference>
<proteinExistence type="inferred from homology"/>
<evidence type="ECO:0000256" key="2">
    <source>
        <dbReference type="ARBA" id="ARBA00022552"/>
    </source>
</evidence>
<dbReference type="Pfam" id="PF01728">
    <property type="entry name" value="FtsJ"/>
    <property type="match status" value="1"/>
</dbReference>
<comment type="similarity">
    <text evidence="1">Belongs to the class I-like SAM-binding methyltransferase superfamily. RNA methyltransferase RlmE family.</text>
</comment>
<dbReference type="InterPro" id="IPR002877">
    <property type="entry name" value="RNA_MeTrfase_FtsJ_dom"/>
</dbReference>
<dbReference type="GO" id="GO:0008650">
    <property type="term" value="F:rRNA (uridine-2'-O-)-methyltransferase activity"/>
    <property type="evidence" value="ECO:0007669"/>
    <property type="project" value="TreeGrafter"/>
</dbReference>
<protein>
    <recommendedName>
        <fullName evidence="6">rRNA methyltransferase 2, mitochondrial</fullName>
    </recommendedName>
</protein>
<dbReference type="InterPro" id="IPR050082">
    <property type="entry name" value="RNA_methyltr_RlmE"/>
</dbReference>
<dbReference type="GeneID" id="87827767"/>
<evidence type="ECO:0000313" key="9">
    <source>
        <dbReference type="EMBL" id="KAK4126737.1"/>
    </source>
</evidence>
<keyword evidence="10" id="KW-1185">Reference proteome</keyword>
<feature type="region of interest" description="Disordered" evidence="7">
    <location>
        <begin position="164"/>
        <end position="183"/>
    </location>
</feature>
<evidence type="ECO:0000256" key="4">
    <source>
        <dbReference type="ARBA" id="ARBA00022679"/>
    </source>
</evidence>
<dbReference type="GO" id="GO:0005739">
    <property type="term" value="C:mitochondrion"/>
    <property type="evidence" value="ECO:0007669"/>
    <property type="project" value="TreeGrafter"/>
</dbReference>
<dbReference type="EMBL" id="MU853224">
    <property type="protein sequence ID" value="KAK4126737.1"/>
    <property type="molecule type" value="Genomic_DNA"/>
</dbReference>
<evidence type="ECO:0000259" key="8">
    <source>
        <dbReference type="Pfam" id="PF01728"/>
    </source>
</evidence>
<dbReference type="InterPro" id="IPR015507">
    <property type="entry name" value="rRNA-MeTfrase_E"/>
</dbReference>
<gene>
    <name evidence="9" type="ORF">N657DRAFT_630708</name>
</gene>
<dbReference type="Gene3D" id="3.40.50.150">
    <property type="entry name" value="Vaccinia Virus protein VP39"/>
    <property type="match status" value="1"/>
</dbReference>
<reference evidence="9" key="2">
    <citation type="submission" date="2023-05" db="EMBL/GenBank/DDBJ databases">
        <authorList>
            <consortium name="Lawrence Berkeley National Laboratory"/>
            <person name="Steindorff A."/>
            <person name="Hensen N."/>
            <person name="Bonometti L."/>
            <person name="Westerberg I."/>
            <person name="Brannstrom I.O."/>
            <person name="Guillou S."/>
            <person name="Cros-Aarteil S."/>
            <person name="Calhoun S."/>
            <person name="Haridas S."/>
            <person name="Kuo A."/>
            <person name="Mondo S."/>
            <person name="Pangilinan J."/>
            <person name="Riley R."/>
            <person name="Labutti K."/>
            <person name="Andreopoulos B."/>
            <person name="Lipzen A."/>
            <person name="Chen C."/>
            <person name="Yanf M."/>
            <person name="Daum C."/>
            <person name="Ng V."/>
            <person name="Clum A."/>
            <person name="Ohm R."/>
            <person name="Martin F."/>
            <person name="Silar P."/>
            <person name="Natvig D."/>
            <person name="Lalanne C."/>
            <person name="Gautier V."/>
            <person name="Ament-Velasquez S.L."/>
            <person name="Kruys A."/>
            <person name="Hutchinson M.I."/>
            <person name="Powell A.J."/>
            <person name="Barry K."/>
            <person name="Miller A.N."/>
            <person name="Grigoriev I.V."/>
            <person name="Debuchy R."/>
            <person name="Gladieux P."/>
            <person name="Thoren M.H."/>
            <person name="Johannesson H."/>
        </authorList>
    </citation>
    <scope>NUCLEOTIDE SEQUENCE</scope>
    <source>
        <strain evidence="9">CBS 731.68</strain>
    </source>
</reference>
<dbReference type="Proteomes" id="UP001302602">
    <property type="component" value="Unassembled WGS sequence"/>
</dbReference>
<comment type="caution">
    <text evidence="9">The sequence shown here is derived from an EMBL/GenBank/DDBJ whole genome shotgun (WGS) entry which is preliminary data.</text>
</comment>
<evidence type="ECO:0000256" key="6">
    <source>
        <dbReference type="ARBA" id="ARBA00041184"/>
    </source>
</evidence>
<evidence type="ECO:0000256" key="7">
    <source>
        <dbReference type="SAM" id="MobiDB-lite"/>
    </source>
</evidence>
<feature type="compositionally biased region" description="Basic and acidic residues" evidence="7">
    <location>
        <begin position="172"/>
        <end position="183"/>
    </location>
</feature>
<reference evidence="9" key="1">
    <citation type="journal article" date="2023" name="Mol. Phylogenet. Evol.">
        <title>Genome-scale phylogeny and comparative genomics of the fungal order Sordariales.</title>
        <authorList>
            <person name="Hensen N."/>
            <person name="Bonometti L."/>
            <person name="Westerberg I."/>
            <person name="Brannstrom I.O."/>
            <person name="Guillou S."/>
            <person name="Cros-Aarteil S."/>
            <person name="Calhoun S."/>
            <person name="Haridas S."/>
            <person name="Kuo A."/>
            <person name="Mondo S."/>
            <person name="Pangilinan J."/>
            <person name="Riley R."/>
            <person name="LaButti K."/>
            <person name="Andreopoulos B."/>
            <person name="Lipzen A."/>
            <person name="Chen C."/>
            <person name="Yan M."/>
            <person name="Daum C."/>
            <person name="Ng V."/>
            <person name="Clum A."/>
            <person name="Steindorff A."/>
            <person name="Ohm R.A."/>
            <person name="Martin F."/>
            <person name="Silar P."/>
            <person name="Natvig D.O."/>
            <person name="Lalanne C."/>
            <person name="Gautier V."/>
            <person name="Ament-Velasquez S.L."/>
            <person name="Kruys A."/>
            <person name="Hutchinson M.I."/>
            <person name="Powell A.J."/>
            <person name="Barry K."/>
            <person name="Miller A.N."/>
            <person name="Grigoriev I.V."/>
            <person name="Debuchy R."/>
            <person name="Gladieux P."/>
            <person name="Hiltunen Thoren M."/>
            <person name="Johannesson H."/>
        </authorList>
    </citation>
    <scope>NUCLEOTIDE SEQUENCE</scope>
    <source>
        <strain evidence="9">CBS 731.68</strain>
    </source>
</reference>
<keyword evidence="5" id="KW-0949">S-adenosyl-L-methionine</keyword>
<keyword evidence="4" id="KW-0808">Transferase</keyword>
<keyword evidence="3 9" id="KW-0489">Methyltransferase</keyword>
<dbReference type="RefSeq" id="XP_062650508.1">
    <property type="nucleotide sequence ID" value="XM_062790998.1"/>
</dbReference>
<keyword evidence="2" id="KW-0698">rRNA processing</keyword>
<dbReference type="SUPFAM" id="SSF53335">
    <property type="entry name" value="S-adenosyl-L-methionine-dependent methyltransferases"/>
    <property type="match status" value="1"/>
</dbReference>
<name>A0AAN6U5B1_9PEZI</name>
<sequence length="294" mass="32283">METRTKDTTTTRADHFARSARVQGLKSRAAFKLLELDSKYHLFRRGKGQVVVDLGYAPGSWSQVALDRTAPNGTVVGIDIIPAQPPKGVSTIQGNFLSPGVQAMVKQFLLEGEKKKRAERAAARNVIKGEAEADWLNEVADRPSYIVLERMAAHESEVNSGVSFAASSTPTSHDDESIHSNARGEKRPNLRLVVLSDMSAPWPQTHGFSIKTLSNPYIRMMNTSGIAFKDHAGSMDLCHAALSFASDTLKPGGNFVCKFYQGPEDKAFEALLRKMFAKVHREKPESSRSVSLHS</sequence>
<dbReference type="PANTHER" id="PTHR10920">
    <property type="entry name" value="RIBOSOMAL RNA METHYLTRANSFERASE"/>
    <property type="match status" value="1"/>
</dbReference>
<evidence type="ECO:0000256" key="1">
    <source>
        <dbReference type="ARBA" id="ARBA00009258"/>
    </source>
</evidence>
<evidence type="ECO:0000256" key="3">
    <source>
        <dbReference type="ARBA" id="ARBA00022603"/>
    </source>
</evidence>
<evidence type="ECO:0000256" key="5">
    <source>
        <dbReference type="ARBA" id="ARBA00022691"/>
    </source>
</evidence>
<dbReference type="PANTHER" id="PTHR10920:SF18">
    <property type="entry name" value="RRNA METHYLTRANSFERASE 2, MITOCHONDRIAL"/>
    <property type="match status" value="1"/>
</dbReference>
<dbReference type="AlphaFoldDB" id="A0AAN6U5B1"/>
<dbReference type="HAMAP" id="MF_01547">
    <property type="entry name" value="RNA_methyltr_E"/>
    <property type="match status" value="1"/>
</dbReference>